<reference evidence="1 2" key="1">
    <citation type="submission" date="2018-03" db="EMBL/GenBank/DDBJ databases">
        <title>Genomic Encyclopedia of Type Strains, Phase III (KMG-III): the genomes of soil and plant-associated and newly described type strains.</title>
        <authorList>
            <person name="Whitman W."/>
        </authorList>
    </citation>
    <scope>NUCLEOTIDE SEQUENCE [LARGE SCALE GENOMIC DNA]</scope>
    <source>
        <strain evidence="1 2">CGMCC 1.12700</strain>
    </source>
</reference>
<dbReference type="NCBIfam" id="NF038153">
    <property type="entry name" value="lant_leader_L1a"/>
    <property type="match status" value="1"/>
</dbReference>
<keyword evidence="2" id="KW-1185">Reference proteome</keyword>
<dbReference type="Proteomes" id="UP000240572">
    <property type="component" value="Unassembled WGS sequence"/>
</dbReference>
<accession>A0A2P8CSN6</accession>
<organism evidence="1 2">
    <name type="scientific">Taibaiella chishuiensis</name>
    <dbReference type="NCBI Taxonomy" id="1434707"/>
    <lineage>
        <taxon>Bacteria</taxon>
        <taxon>Pseudomonadati</taxon>
        <taxon>Bacteroidota</taxon>
        <taxon>Chitinophagia</taxon>
        <taxon>Chitinophagales</taxon>
        <taxon>Chitinophagaceae</taxon>
        <taxon>Taibaiella</taxon>
    </lineage>
</organism>
<gene>
    <name evidence="1" type="ORF">B0I18_1164</name>
</gene>
<evidence type="ECO:0000313" key="2">
    <source>
        <dbReference type="Proteomes" id="UP000240572"/>
    </source>
</evidence>
<comment type="caution">
    <text evidence="1">The sequence shown here is derived from an EMBL/GenBank/DDBJ whole genome shotgun (WGS) entry which is preliminary data.</text>
</comment>
<proteinExistence type="predicted"/>
<dbReference type="InterPro" id="IPR058238">
    <property type="entry name" value="Lant_leader_dom"/>
</dbReference>
<evidence type="ECO:0000313" key="1">
    <source>
        <dbReference type="EMBL" id="PSK87974.1"/>
    </source>
</evidence>
<dbReference type="EMBL" id="PYGD01000016">
    <property type="protein sequence ID" value="PSK87974.1"/>
    <property type="molecule type" value="Genomic_DNA"/>
</dbReference>
<dbReference type="OrthoDB" id="680673at2"/>
<dbReference type="AlphaFoldDB" id="A0A2P8CSN6"/>
<name>A0A2P8CSN6_9BACT</name>
<dbReference type="RefSeq" id="WP_106525346.1">
    <property type="nucleotide sequence ID" value="NZ_PYGD01000016.1"/>
</dbReference>
<protein>
    <submittedName>
        <fullName evidence="1">Uncharacterized protein</fullName>
    </submittedName>
</protein>
<sequence length="63" mass="6904">MKKQRIALDKKLFLNKEPIVALNTQQQEAVAGGITGDVCKEQTLNYTCTMHSCGIACSVIFCV</sequence>